<dbReference type="SUPFAM" id="SSF56112">
    <property type="entry name" value="Protein kinase-like (PK-like)"/>
    <property type="match status" value="1"/>
</dbReference>
<dbReference type="PANTHER" id="PTHR39179:SF2">
    <property type="entry name" value="ENDOSPORE COAT-ASSOCIATED PROTEIN YUTH"/>
    <property type="match status" value="1"/>
</dbReference>
<name>A0ABT8E364_9BACL</name>
<dbReference type="Proteomes" id="UP001168694">
    <property type="component" value="Unassembled WGS sequence"/>
</dbReference>
<organism evidence="1 2">
    <name type="scientific">Fictibacillus terranigra</name>
    <dbReference type="NCBI Taxonomy" id="3058424"/>
    <lineage>
        <taxon>Bacteria</taxon>
        <taxon>Bacillati</taxon>
        <taxon>Bacillota</taxon>
        <taxon>Bacilli</taxon>
        <taxon>Bacillales</taxon>
        <taxon>Fictibacillaceae</taxon>
        <taxon>Fictibacillus</taxon>
    </lineage>
</organism>
<comment type="caution">
    <text evidence="1">The sequence shown here is derived from an EMBL/GenBank/DDBJ whole genome shotgun (WGS) entry which is preliminary data.</text>
</comment>
<keyword evidence="1" id="KW-0167">Capsid protein</keyword>
<dbReference type="Gene3D" id="3.90.1200.10">
    <property type="match status" value="1"/>
</dbReference>
<sequence length="342" mass="40810">MFERDIYHHYQLYCEDKRNISGYRYFVSGGEQYLVVPQKKITIDRIEEIVYFSDYLRYKGETGIADLFPTMTNLPNANIEGEAILLFKIEKSERTASEKRQLGEELAAFHKNGRELPPPPAPSDSLLYGSWAVLWMNRVDQAKEWYREVFVKPVKTEFDQLFLTTFPYYEGLSENAIQYMIDYNIEDSMKDEAGPSICHERFQENSWLQFEEDYVKLPTSWVLDHPVRDIAEWIRSCVYQKNFTPESVTSFLDDYEKVNPLKREGWRLLYGRLLFPVWYYDLIEKHYKDEREIGKELSLHRFTEYLLREEQNENFLRSFFPLIGLPADRLQIPIVDWLLPST</sequence>
<keyword evidence="1" id="KW-0946">Virion</keyword>
<dbReference type="PANTHER" id="PTHR39179">
    <property type="entry name" value="SPORE COAT PROTEIN I"/>
    <property type="match status" value="1"/>
</dbReference>
<keyword evidence="2" id="KW-1185">Reference proteome</keyword>
<dbReference type="InterPro" id="IPR011009">
    <property type="entry name" value="Kinase-like_dom_sf"/>
</dbReference>
<proteinExistence type="predicted"/>
<dbReference type="EMBL" id="JAUHLN010000001">
    <property type="protein sequence ID" value="MDN4072352.1"/>
    <property type="molecule type" value="Genomic_DNA"/>
</dbReference>
<dbReference type="RefSeq" id="WP_290398472.1">
    <property type="nucleotide sequence ID" value="NZ_JAUHLN010000001.1"/>
</dbReference>
<dbReference type="InterPro" id="IPR014254">
    <property type="entry name" value="Spore_coat_YutH"/>
</dbReference>
<evidence type="ECO:0000313" key="2">
    <source>
        <dbReference type="Proteomes" id="UP001168694"/>
    </source>
</evidence>
<reference evidence="1" key="1">
    <citation type="submission" date="2023-06" db="EMBL/GenBank/DDBJ databases">
        <title>Draft Genome Sequences of Representative Paenibacillus Polymyxa, Bacillus cereus, Fictibacillus sp., and Brevibacillus agri Strains Isolated from Amazonian Dark Earth.</title>
        <authorList>
            <person name="Pellegrinetti T.A."/>
            <person name="Cunha I.C.M."/>
            <person name="Chaves M.G."/>
            <person name="Freitas A.S."/>
            <person name="Silva A.V.R."/>
            <person name="Tsai S.M."/>
            <person name="Mendes L.W."/>
        </authorList>
    </citation>
    <scope>NUCLEOTIDE SEQUENCE</scope>
    <source>
        <strain evidence="1">CENA-BCM004</strain>
    </source>
</reference>
<evidence type="ECO:0000313" key="1">
    <source>
        <dbReference type="EMBL" id="MDN4072352.1"/>
    </source>
</evidence>
<dbReference type="NCBIfam" id="TIGR02905">
    <property type="entry name" value="spore_yutH"/>
    <property type="match status" value="1"/>
</dbReference>
<gene>
    <name evidence="1" type="primary">yutH</name>
    <name evidence="1" type="ORF">QYF49_04825</name>
</gene>
<protein>
    <submittedName>
        <fullName evidence="1">Spore coat protein YutH</fullName>
    </submittedName>
</protein>
<dbReference type="InterPro" id="IPR047175">
    <property type="entry name" value="CotS-like"/>
</dbReference>
<accession>A0ABT8E364</accession>